<dbReference type="GO" id="GO:0008124">
    <property type="term" value="F:4-alpha-hydroxytetrahydrobiopterin dehydratase activity"/>
    <property type="evidence" value="ECO:0007669"/>
    <property type="project" value="UniProtKB-EC"/>
</dbReference>
<evidence type="ECO:0000313" key="5">
    <source>
        <dbReference type="EMBL" id="KAF4306902.1"/>
    </source>
</evidence>
<proteinExistence type="inferred from homology"/>
<dbReference type="InterPro" id="IPR001533">
    <property type="entry name" value="Pterin_deHydtase"/>
</dbReference>
<dbReference type="Gene3D" id="3.30.1360.20">
    <property type="entry name" value="Transcriptional coactivator/pterin dehydratase"/>
    <property type="match status" value="1"/>
</dbReference>
<dbReference type="InterPro" id="IPR036428">
    <property type="entry name" value="PCD_sf"/>
</dbReference>
<comment type="similarity">
    <text evidence="2">Belongs to the pterin-4-alpha-carbinolamine dehydratase family.</text>
</comment>
<dbReference type="Pfam" id="PF01329">
    <property type="entry name" value="Pterin_4a"/>
    <property type="match status" value="1"/>
</dbReference>
<accession>A0A8H4ITD3</accession>
<evidence type="ECO:0000256" key="3">
    <source>
        <dbReference type="ARBA" id="ARBA00013252"/>
    </source>
</evidence>
<dbReference type="AlphaFoldDB" id="A0A8H4ITD3"/>
<dbReference type="EC" id="4.2.1.96" evidence="3"/>
<dbReference type="EMBL" id="WWBZ02000033">
    <property type="protein sequence ID" value="KAF4306902.1"/>
    <property type="molecule type" value="Genomic_DNA"/>
</dbReference>
<reference evidence="5" key="1">
    <citation type="submission" date="2020-04" db="EMBL/GenBank/DDBJ databases">
        <title>Genome Assembly and Annotation of Botryosphaeria dothidea sdau 11-99, a Latent Pathogen of Apple Fruit Ring Rot in China.</title>
        <authorList>
            <person name="Yu C."/>
            <person name="Diao Y."/>
            <person name="Lu Q."/>
            <person name="Zhao J."/>
            <person name="Cui S."/>
            <person name="Peng C."/>
            <person name="He B."/>
            <person name="Liu H."/>
        </authorList>
    </citation>
    <scope>NUCLEOTIDE SEQUENCE [LARGE SCALE GENOMIC DNA]</scope>
    <source>
        <strain evidence="5">Sdau11-99</strain>
    </source>
</reference>
<sequence>MSTLRHLRARPAPALPRGRALSTASTLPVLNAAAAAASASTTNILARVAHLTATTPWRLTPARTGLARTYAFRDARAALAFADAVRAAARANRHDPEWSGCGRRVHVRWTTHSPKGLGWGDVEAAGACEAVAEELGGAAEGAVGAAVRAERGMLWPEWRRMERPGTGGGAAERLDAVWAWVREKAAAEGEGGYWPVWSHVYGDACVSQTRWRVVEDAEGKVVGVEREPYKGPGDEEVRMLVLKKRSQQTDPGDGRGETVHELLGEVLWGGSAKA</sequence>
<evidence type="ECO:0000313" key="6">
    <source>
        <dbReference type="Proteomes" id="UP000572817"/>
    </source>
</evidence>
<comment type="catalytic activity">
    <reaction evidence="1">
        <text>(4aS,6R)-4a-hydroxy-L-erythro-5,6,7,8-tetrahydrobiopterin = (6R)-L-erythro-6,7-dihydrobiopterin + H2O</text>
        <dbReference type="Rhea" id="RHEA:11920"/>
        <dbReference type="ChEBI" id="CHEBI:15377"/>
        <dbReference type="ChEBI" id="CHEBI:15642"/>
        <dbReference type="ChEBI" id="CHEBI:43120"/>
        <dbReference type="EC" id="4.2.1.96"/>
    </reaction>
</comment>
<keyword evidence="6" id="KW-1185">Reference proteome</keyword>
<keyword evidence="4" id="KW-0456">Lyase</keyword>
<dbReference type="SUPFAM" id="SSF55248">
    <property type="entry name" value="PCD-like"/>
    <property type="match status" value="1"/>
</dbReference>
<dbReference type="Proteomes" id="UP000572817">
    <property type="component" value="Unassembled WGS sequence"/>
</dbReference>
<protein>
    <recommendedName>
        <fullName evidence="3">4a-hydroxytetrahydrobiopterin dehydratase</fullName>
        <ecNumber evidence="3">4.2.1.96</ecNumber>
    </recommendedName>
</protein>
<evidence type="ECO:0000256" key="4">
    <source>
        <dbReference type="ARBA" id="ARBA00023239"/>
    </source>
</evidence>
<organism evidence="5 6">
    <name type="scientific">Botryosphaeria dothidea</name>
    <dbReference type="NCBI Taxonomy" id="55169"/>
    <lineage>
        <taxon>Eukaryota</taxon>
        <taxon>Fungi</taxon>
        <taxon>Dikarya</taxon>
        <taxon>Ascomycota</taxon>
        <taxon>Pezizomycotina</taxon>
        <taxon>Dothideomycetes</taxon>
        <taxon>Dothideomycetes incertae sedis</taxon>
        <taxon>Botryosphaeriales</taxon>
        <taxon>Botryosphaeriaceae</taxon>
        <taxon>Botryosphaeria</taxon>
    </lineage>
</organism>
<gene>
    <name evidence="5" type="ORF">GTA08_BOTSDO06035</name>
</gene>
<dbReference type="GO" id="GO:0006729">
    <property type="term" value="P:tetrahydrobiopterin biosynthetic process"/>
    <property type="evidence" value="ECO:0007669"/>
    <property type="project" value="InterPro"/>
</dbReference>
<evidence type="ECO:0000256" key="2">
    <source>
        <dbReference type="ARBA" id="ARBA00006472"/>
    </source>
</evidence>
<name>A0A8H4ITD3_9PEZI</name>
<evidence type="ECO:0000256" key="1">
    <source>
        <dbReference type="ARBA" id="ARBA00001554"/>
    </source>
</evidence>
<dbReference type="OrthoDB" id="277398at2759"/>
<comment type="caution">
    <text evidence="5">The sequence shown here is derived from an EMBL/GenBank/DDBJ whole genome shotgun (WGS) entry which is preliminary data.</text>
</comment>